<dbReference type="eggNOG" id="COG3299">
    <property type="taxonomic scope" value="Bacteria"/>
</dbReference>
<evidence type="ECO:0000256" key="1">
    <source>
        <dbReference type="SAM" id="Phobius"/>
    </source>
</evidence>
<feature type="domain" description="Baseplate protein J-like barrel" evidence="2">
    <location>
        <begin position="95"/>
        <end position="180"/>
    </location>
</feature>
<dbReference type="InterPro" id="IPR006949">
    <property type="entry name" value="Barrel_Baseplate_J-like"/>
</dbReference>
<keyword evidence="4" id="KW-1185">Reference proteome</keyword>
<dbReference type="EMBL" id="JNVM01000022">
    <property type="protein sequence ID" value="KEQ23434.1"/>
    <property type="molecule type" value="Genomic_DNA"/>
</dbReference>
<dbReference type="RefSeq" id="WP_036688638.1">
    <property type="nucleotide sequence ID" value="NZ_FYEP01000001.1"/>
</dbReference>
<dbReference type="AlphaFoldDB" id="A0A081NYB1"/>
<keyword evidence="1" id="KW-0472">Membrane</keyword>
<evidence type="ECO:0000259" key="2">
    <source>
        <dbReference type="Pfam" id="PF04865"/>
    </source>
</evidence>
<proteinExistence type="predicted"/>
<dbReference type="PANTHER" id="PTHR37829">
    <property type="entry name" value="PHAGE-LIKE ELEMENT PBSX PROTEIN XKDT"/>
    <property type="match status" value="1"/>
</dbReference>
<protein>
    <recommendedName>
        <fullName evidence="2">Baseplate protein J-like barrel domain-containing protein</fullName>
    </recommendedName>
</protein>
<comment type="caution">
    <text evidence="3">The sequence shown here is derived from an EMBL/GenBank/DDBJ whole genome shotgun (WGS) entry which is preliminary data.</text>
</comment>
<name>A0A081NYB1_9BACL</name>
<evidence type="ECO:0000313" key="4">
    <source>
        <dbReference type="Proteomes" id="UP000028123"/>
    </source>
</evidence>
<feature type="transmembrane region" description="Helical" evidence="1">
    <location>
        <begin position="37"/>
        <end position="57"/>
    </location>
</feature>
<dbReference type="InterPro" id="IPR052399">
    <property type="entry name" value="Phage_Baseplate_Assmbl_Protein"/>
</dbReference>
<evidence type="ECO:0000313" key="3">
    <source>
        <dbReference type="EMBL" id="KEQ23434.1"/>
    </source>
</evidence>
<dbReference type="PANTHER" id="PTHR37829:SF3">
    <property type="entry name" value="PROTEIN JAYE-RELATED"/>
    <property type="match status" value="1"/>
</dbReference>
<dbReference type="OrthoDB" id="66218at2"/>
<dbReference type="Pfam" id="PF04865">
    <property type="entry name" value="Baseplate_J"/>
    <property type="match status" value="1"/>
</dbReference>
<organism evidence="3 4">
    <name type="scientific">Paenibacillus tyrfis</name>
    <dbReference type="NCBI Taxonomy" id="1501230"/>
    <lineage>
        <taxon>Bacteria</taxon>
        <taxon>Bacillati</taxon>
        <taxon>Bacillota</taxon>
        <taxon>Bacilli</taxon>
        <taxon>Bacillales</taxon>
        <taxon>Paenibacillaceae</taxon>
        <taxon>Paenibacillus</taxon>
    </lineage>
</organism>
<keyword evidence="1" id="KW-0812">Transmembrane</keyword>
<sequence length="381" mass="42626">MQPHELIEVKNEDQLLDEMKEQLRSQQFPARIMRKGGVFYTLLALFMRALAGLYSLLPVIIRQMFVHSASGAWLDVAAREYGVFRKQATKTNGRITFIRSNAEQVVTVEAGTMFSTNPDLKGIVRRFYLKKTVVLPLGAFKADGEIEAEEAGAGFNVAAGNIQNMLTFVPYVSVTNEENWIIREGTDLETDDSLRQRTLGRWEQLSTGGIRDYYRSLIESISGVVAVHIEDQHPRGEGTADIIIMGVAGVPSAAIVQEAQTLITKYGSLIGDIRAYAAEPVKIDIEVMLHYVPQFAEAEAVEKEALLRIREMFRYGAADQAGEILHIDPRYPFDVSLLITNLRTIDYVIQVDVIRPLDSVVMTRRQVAVLVEVKIQTVAHT</sequence>
<dbReference type="Proteomes" id="UP000028123">
    <property type="component" value="Unassembled WGS sequence"/>
</dbReference>
<accession>A0A081NYB1</accession>
<gene>
    <name evidence="3" type="ORF">ET33_16545</name>
</gene>
<keyword evidence="1" id="KW-1133">Transmembrane helix</keyword>
<reference evidence="3 4" key="1">
    <citation type="submission" date="2014-06" db="EMBL/GenBank/DDBJ databases">
        <title>Draft genome sequence of Paenibacillus sp. MSt1.</title>
        <authorList>
            <person name="Aw Y.K."/>
            <person name="Ong K.S."/>
            <person name="Gan H.M."/>
            <person name="Lee S.M."/>
        </authorList>
    </citation>
    <scope>NUCLEOTIDE SEQUENCE [LARGE SCALE GENOMIC DNA]</scope>
    <source>
        <strain evidence="3 4">MSt1</strain>
    </source>
</reference>